<dbReference type="KEGG" id="nfn:NFRAN_2503"/>
<keyword evidence="2" id="KW-1185">Reference proteome</keyword>
<dbReference type="AlphaFoldDB" id="A0A484IBY2"/>
<dbReference type="Proteomes" id="UP000294299">
    <property type="component" value="Chromosome NFRAN"/>
</dbReference>
<gene>
    <name evidence="1" type="ORF">NFRAN_2503</name>
</gene>
<sequence length="146" mass="16942">MKDSSDKQDQDSKYDKIKHLVEVDDDILAVFSIVSSELNELYIAENAHIDKKYVDSLVHLLESKENTTTATITNNENLQKDTIGENNILGRIKWSVVEYEKIRILKIYEVNKTIFVLIKSNTKLEHTVDNILGYYYDLDEIPKSLF</sequence>
<reference evidence="1 2" key="1">
    <citation type="submission" date="2019-02" db="EMBL/GenBank/DDBJ databases">
        <authorList>
            <person name="Lehtovirta-Morley E L."/>
        </authorList>
    </citation>
    <scope>NUCLEOTIDE SEQUENCE [LARGE SCALE GENOMIC DNA]</scope>
    <source>
        <strain evidence="1">NFRAN1</strain>
    </source>
</reference>
<evidence type="ECO:0000313" key="2">
    <source>
        <dbReference type="Proteomes" id="UP000294299"/>
    </source>
</evidence>
<dbReference type="OrthoDB" id="11567at2157"/>
<name>A0A484IBY2_9ARCH</name>
<accession>A0A484IBY2</accession>
<evidence type="ECO:0000313" key="1">
    <source>
        <dbReference type="EMBL" id="VFJ14825.1"/>
    </source>
</evidence>
<dbReference type="RefSeq" id="WP_134484925.1">
    <property type="nucleotide sequence ID" value="NZ_LR216287.1"/>
</dbReference>
<protein>
    <submittedName>
        <fullName evidence="1">Uncharacterized protein</fullName>
    </submittedName>
</protein>
<dbReference type="EMBL" id="LR216287">
    <property type="protein sequence ID" value="VFJ14825.1"/>
    <property type="molecule type" value="Genomic_DNA"/>
</dbReference>
<organism evidence="1 2">
    <name type="scientific">Candidatus Nitrosocosmicus franklandianus</name>
    <dbReference type="NCBI Taxonomy" id="1798806"/>
    <lineage>
        <taxon>Archaea</taxon>
        <taxon>Nitrososphaerota</taxon>
        <taxon>Nitrososphaeria</taxon>
        <taxon>Nitrososphaerales</taxon>
        <taxon>Nitrososphaeraceae</taxon>
        <taxon>Candidatus Nitrosocosmicus</taxon>
    </lineage>
</organism>
<proteinExistence type="predicted"/>
<dbReference type="GeneID" id="39421687"/>